<proteinExistence type="predicted"/>
<keyword evidence="2" id="KW-1185">Reference proteome</keyword>
<organism evidence="1 2">
    <name type="scientific">Rhododendron simsii</name>
    <name type="common">Sims's rhododendron</name>
    <dbReference type="NCBI Taxonomy" id="118357"/>
    <lineage>
        <taxon>Eukaryota</taxon>
        <taxon>Viridiplantae</taxon>
        <taxon>Streptophyta</taxon>
        <taxon>Embryophyta</taxon>
        <taxon>Tracheophyta</taxon>
        <taxon>Spermatophyta</taxon>
        <taxon>Magnoliopsida</taxon>
        <taxon>eudicotyledons</taxon>
        <taxon>Gunneridae</taxon>
        <taxon>Pentapetalae</taxon>
        <taxon>asterids</taxon>
        <taxon>Ericales</taxon>
        <taxon>Ericaceae</taxon>
        <taxon>Ericoideae</taxon>
        <taxon>Rhodoreae</taxon>
        <taxon>Rhododendron</taxon>
    </lineage>
</organism>
<dbReference type="EMBL" id="WJXA01000003">
    <property type="protein sequence ID" value="KAF7148753.1"/>
    <property type="molecule type" value="Genomic_DNA"/>
</dbReference>
<name>A0A834LVP4_RHOSS</name>
<sequence length="265" mass="29512">MTRAPPTTMALVGYSTHESLPILQLLSRGSPRVGPLPCIKSLRPFPHVSPWLANQRSSLSQRSTVTFLPRGSPGHVCSRFLDMWNSNPNTCFTGISSTYFLLFMSSVVLEVVLYWENTDAQPADSKESTIKGPDAEVFGPNENHFVILDEDKTGLDLYVLPGGDLQEVGKKNVLDEQSQATDLNVGAMKGPLQCSFFSKRKINYSVCFSWGPDWPGLKLVHGYRLSNSDGHYISTKDEGRKAIKLKVNEIVLQDLIQHRHPILLL</sequence>
<reference evidence="1" key="1">
    <citation type="submission" date="2019-11" db="EMBL/GenBank/DDBJ databases">
        <authorList>
            <person name="Liu Y."/>
            <person name="Hou J."/>
            <person name="Li T.-Q."/>
            <person name="Guan C.-H."/>
            <person name="Wu X."/>
            <person name="Wu H.-Z."/>
            <person name="Ling F."/>
            <person name="Zhang R."/>
            <person name="Shi X.-G."/>
            <person name="Ren J.-P."/>
            <person name="Chen E.-F."/>
            <person name="Sun J.-M."/>
        </authorList>
    </citation>
    <scope>NUCLEOTIDE SEQUENCE</scope>
    <source>
        <strain evidence="1">Adult_tree_wgs_1</strain>
        <tissue evidence="1">Leaves</tissue>
    </source>
</reference>
<dbReference type="AlphaFoldDB" id="A0A834LVP4"/>
<comment type="caution">
    <text evidence="1">The sequence shown here is derived from an EMBL/GenBank/DDBJ whole genome shotgun (WGS) entry which is preliminary data.</text>
</comment>
<evidence type="ECO:0000313" key="2">
    <source>
        <dbReference type="Proteomes" id="UP000626092"/>
    </source>
</evidence>
<gene>
    <name evidence="1" type="ORF">RHSIM_Rhsim03G0142800</name>
</gene>
<dbReference type="Proteomes" id="UP000626092">
    <property type="component" value="Unassembled WGS sequence"/>
</dbReference>
<evidence type="ECO:0000313" key="1">
    <source>
        <dbReference type="EMBL" id="KAF7148753.1"/>
    </source>
</evidence>
<dbReference type="OrthoDB" id="1701987at2759"/>
<accession>A0A834LVP4</accession>
<protein>
    <submittedName>
        <fullName evidence="1">Uncharacterized protein</fullName>
    </submittedName>
</protein>